<dbReference type="Proteomes" id="UP000226191">
    <property type="component" value="Unassembled WGS sequence"/>
</dbReference>
<dbReference type="NCBIfam" id="TIGR01460">
    <property type="entry name" value="HAD-SF-IIA"/>
    <property type="match status" value="1"/>
</dbReference>
<dbReference type="Gene3D" id="3.40.50.1000">
    <property type="entry name" value="HAD superfamily/HAD-like"/>
    <property type="match status" value="2"/>
</dbReference>
<protein>
    <submittedName>
        <fullName evidence="1 2">Hydrolase</fullName>
    </submittedName>
</protein>
<gene>
    <name evidence="2" type="ORF">B1B09_11165</name>
    <name evidence="1" type="ORF">DXN06_00345</name>
</gene>
<dbReference type="Proteomes" id="UP000256621">
    <property type="component" value="Chromosome"/>
</dbReference>
<dbReference type="InterPro" id="IPR023214">
    <property type="entry name" value="HAD_sf"/>
</dbReference>
<dbReference type="AlphaFoldDB" id="A0A8B2VFJ8"/>
<name>A0A8B2VFJ8_CUTAC</name>
<dbReference type="SUPFAM" id="SSF56784">
    <property type="entry name" value="HAD-like"/>
    <property type="match status" value="1"/>
</dbReference>
<reference evidence="2 3" key="1">
    <citation type="submission" date="2017-02" db="EMBL/GenBank/DDBJ databases">
        <title>Prevalence of linear plasmids in Cutibacterium acnes isolates obtained from cancerous prostatic tissue.</title>
        <authorList>
            <person name="Davidsson S."/>
            <person name="Bruggemann H."/>
        </authorList>
    </citation>
    <scope>NUCLEOTIDE SEQUENCE [LARGE SCALE GENOMIC DNA]</scope>
    <source>
        <strain evidence="2 3">11-78</strain>
    </source>
</reference>
<dbReference type="OrthoDB" id="9810449at2"/>
<evidence type="ECO:0000313" key="1">
    <source>
        <dbReference type="EMBL" id="AXM05787.1"/>
    </source>
</evidence>
<accession>A0A8B2VFJ8</accession>
<dbReference type="GO" id="GO:0016791">
    <property type="term" value="F:phosphatase activity"/>
    <property type="evidence" value="ECO:0007669"/>
    <property type="project" value="TreeGrafter"/>
</dbReference>
<evidence type="ECO:0000313" key="2">
    <source>
        <dbReference type="EMBL" id="PGF32018.1"/>
    </source>
</evidence>
<proteinExistence type="predicted"/>
<dbReference type="GeneID" id="92857377"/>
<evidence type="ECO:0000313" key="3">
    <source>
        <dbReference type="Proteomes" id="UP000226191"/>
    </source>
</evidence>
<dbReference type="PANTHER" id="PTHR19288:SF95">
    <property type="entry name" value="D-GLYCEROL 3-PHOSPHATE PHOSPHATASE"/>
    <property type="match status" value="1"/>
</dbReference>
<dbReference type="InterPro" id="IPR036412">
    <property type="entry name" value="HAD-like_sf"/>
</dbReference>
<keyword evidence="2" id="KW-0378">Hydrolase</keyword>
<sequence>MSDALIDEHDAALFDLDGVVYLGPDPVPAAPDTIAELRRRGVKVGFVTNNAARSAEVVAQHLTDIGIPTEPSDVVTSGQAISDLAADTLPAGARVLIVGTESLRDEARARGLQPVESARDDPVAVIQGYDSQIAWPLLEEAGFALQAGAMWYAANPDITRPTDRGIVPGIGAQLQVVATTCNAEPVIAGKPYRPLLEATISRLRSTSPIFVGDRLDTDIRGANTMDVDSLFVFTGSHGVADVLAAAPEDRPQNIAADLSGLLEPKREVDVSGDRARCGGSIVSVHADREVRAESTPDDICGQLDAVAAMMALVYGSNVTIPDDAGRLFDKLH</sequence>
<dbReference type="EMBL" id="CP031442">
    <property type="protein sequence ID" value="AXM05787.1"/>
    <property type="molecule type" value="Genomic_DNA"/>
</dbReference>
<dbReference type="EMBL" id="MVCE01000006">
    <property type="protein sequence ID" value="PGF32018.1"/>
    <property type="molecule type" value="Genomic_DNA"/>
</dbReference>
<organism evidence="2 3">
    <name type="scientific">Cutibacterium acnes</name>
    <name type="common">Propionibacterium acnes</name>
    <dbReference type="NCBI Taxonomy" id="1747"/>
    <lineage>
        <taxon>Bacteria</taxon>
        <taxon>Bacillati</taxon>
        <taxon>Actinomycetota</taxon>
        <taxon>Actinomycetes</taxon>
        <taxon>Propionibacteriales</taxon>
        <taxon>Propionibacteriaceae</taxon>
        <taxon>Cutibacterium</taxon>
    </lineage>
</organism>
<dbReference type="PANTHER" id="PTHR19288">
    <property type="entry name" value="4-NITROPHENYLPHOSPHATASE-RELATED"/>
    <property type="match status" value="1"/>
</dbReference>
<evidence type="ECO:0000313" key="4">
    <source>
        <dbReference type="Proteomes" id="UP000256621"/>
    </source>
</evidence>
<dbReference type="InterPro" id="IPR006357">
    <property type="entry name" value="HAD-SF_hydro_IIA"/>
</dbReference>
<dbReference type="Pfam" id="PF13242">
    <property type="entry name" value="Hydrolase_like"/>
    <property type="match status" value="1"/>
</dbReference>
<dbReference type="Pfam" id="PF13344">
    <property type="entry name" value="Hydrolase_6"/>
    <property type="match status" value="1"/>
</dbReference>
<reference evidence="1 4" key="2">
    <citation type="submission" date="2018-08" db="EMBL/GenBank/DDBJ databases">
        <title>Genome sequencing of Cutibacterium acnes KCOM 1315.</title>
        <authorList>
            <person name="Kook J.-K."/>
            <person name="Park S.-N."/>
            <person name="Lim Y.K."/>
        </authorList>
    </citation>
    <scope>NUCLEOTIDE SEQUENCE [LARGE SCALE GENOMIC DNA]</scope>
    <source>
        <strain evidence="1 4">KCOM 1315</strain>
    </source>
</reference>
<dbReference type="RefSeq" id="WP_002516514.1">
    <property type="nucleotide sequence ID" value="NZ_AP022844.1"/>
</dbReference>
<dbReference type="GO" id="GO:0005737">
    <property type="term" value="C:cytoplasm"/>
    <property type="evidence" value="ECO:0007669"/>
    <property type="project" value="TreeGrafter"/>
</dbReference>